<protein>
    <recommendedName>
        <fullName evidence="2">Large polyvalent protein associated domain-containing protein</fullName>
    </recommendedName>
</protein>
<accession>A0A0F9HMN6</accession>
<proteinExistence type="predicted"/>
<evidence type="ECO:0000313" key="1">
    <source>
        <dbReference type="EMBL" id="KKM16526.1"/>
    </source>
</evidence>
<dbReference type="AlphaFoldDB" id="A0A0F9HMN6"/>
<organism evidence="1">
    <name type="scientific">marine sediment metagenome</name>
    <dbReference type="NCBI Taxonomy" id="412755"/>
    <lineage>
        <taxon>unclassified sequences</taxon>
        <taxon>metagenomes</taxon>
        <taxon>ecological metagenomes</taxon>
    </lineage>
</organism>
<reference evidence="1" key="1">
    <citation type="journal article" date="2015" name="Nature">
        <title>Complex archaea that bridge the gap between prokaryotes and eukaryotes.</title>
        <authorList>
            <person name="Spang A."/>
            <person name="Saw J.H."/>
            <person name="Jorgensen S.L."/>
            <person name="Zaremba-Niedzwiedzka K."/>
            <person name="Martijn J."/>
            <person name="Lind A.E."/>
            <person name="van Eijk R."/>
            <person name="Schleper C."/>
            <person name="Guy L."/>
            <person name="Ettema T.J."/>
        </authorList>
    </citation>
    <scope>NUCLEOTIDE SEQUENCE</scope>
</reference>
<sequence length="1016" mass="116889">HTAGKIITETSTSIAAVRNEQAGMIERALRITPGIAAGLWSVSIERFIVRPLAKAYLVFGMYHLWNIAETYGKLGAAGMNPFVKARYSHVLQNLDEFGDAPSFIRTPGKTMALGEDIASTPGQVREKLRMGLAGEVEDWYFRSGLPNQMQDHLQAYYRLTQSRKQMSLINPGLVESVERTAHEGLEELVGQLPKHLQQNFREAYRGAYMRNPKAVREMIDSFTVERIKAEEVNKLLLQYDQIPSPVSQYGSEQLRTGPAWNDLDGLTRRMEDLVWEGYMQRPEFQIARYGTFLEKLMTAEIKTADDFWRRIKVRQAMHGVMTEVVEMLDDAARQRSLRTTSAAQNDAIYNLARKQETKFFDEVRPIMEEYDRVLMERVPATGVAVEDARTLLQRYHAREQIWTTAYAKRRAIDHQRFTVEGRPRGKREEVDAWWRETIEMRYKPIADAKKADEGLFEALSTYEMNIGNVQRFPVPDMSGRAATRVDVATLFGIRPDDVSAMVYIPESYALLGKSKFTSTVMSRVTAQLTPGQSPATLGWTRESVDSIWDDIIRELRADPNTVTMLHPIQMQLEDMRQGLHSIKLGASLPPGLQGKAQDFLEASANRLEKVGGYWQPGRAGAPGGQGKAWLDLKEQAVQKANSLYYIDFPDYLNTNVLDQFMHAQYPYWTYEFHRAFWLPRQFLRTPGLGTGIGRYYDLTEDTTYLHVPGTSLEINPGRGSILMGGMRRLFMRDYPEYYDQFPGMINALDYASRFGFYPGAHMTAFNMIAGLTQPAPLQLGEIMPSVVKTPILAFQAAAAKTDNQRLIDASSKLAQLFLSERFRDVVIQREVIRMGEDGTRIWRKRKRNEPLTEAEQDAWDQADRNLAPTYLLMEQTAMFRFRPEELNEAVDVYFELVSAETGFTVDELRWLRNWGYRWEDFVPPDPEFRQFLNQTDYIRRWAGTTLPLEPHNSQQLRIRINTFWDRVEDMRGQRAVKQQLLDDQFLTGVLDPDDWEKRGRELSKEQRNLFQGLRAK</sequence>
<name>A0A0F9HMN6_9ZZZZ</name>
<evidence type="ECO:0008006" key="2">
    <source>
        <dbReference type="Google" id="ProtNLM"/>
    </source>
</evidence>
<feature type="non-terminal residue" evidence="1">
    <location>
        <position position="1016"/>
    </location>
</feature>
<comment type="caution">
    <text evidence="1">The sequence shown here is derived from an EMBL/GenBank/DDBJ whole genome shotgun (WGS) entry which is preliminary data.</text>
</comment>
<gene>
    <name evidence="1" type="ORF">LCGC14_1684960</name>
</gene>
<feature type="non-terminal residue" evidence="1">
    <location>
        <position position="1"/>
    </location>
</feature>
<dbReference type="EMBL" id="LAZR01014655">
    <property type="protein sequence ID" value="KKM16526.1"/>
    <property type="molecule type" value="Genomic_DNA"/>
</dbReference>